<evidence type="ECO:0000313" key="3">
    <source>
        <dbReference type="EMBL" id="CAG8633149.1"/>
    </source>
</evidence>
<dbReference type="InterPro" id="IPR011333">
    <property type="entry name" value="SKP1/BTB/POZ_sf"/>
</dbReference>
<feature type="domain" description="BTB" evidence="2">
    <location>
        <begin position="55"/>
        <end position="117"/>
    </location>
</feature>
<dbReference type="CDD" id="cd18186">
    <property type="entry name" value="BTB_POZ_ZBTB_KLHL-like"/>
    <property type="match status" value="1"/>
</dbReference>
<evidence type="ECO:0000313" key="4">
    <source>
        <dbReference type="Proteomes" id="UP000789405"/>
    </source>
</evidence>
<dbReference type="Pfam" id="PF00651">
    <property type="entry name" value="BTB"/>
    <property type="match status" value="1"/>
</dbReference>
<proteinExistence type="predicted"/>
<protein>
    <submittedName>
        <fullName evidence="3">24644_t:CDS:1</fullName>
    </submittedName>
</protein>
<dbReference type="PROSITE" id="PS50097">
    <property type="entry name" value="BTB"/>
    <property type="match status" value="1"/>
</dbReference>
<dbReference type="OrthoDB" id="10250130at2759"/>
<dbReference type="InterPro" id="IPR000210">
    <property type="entry name" value="BTB/POZ_dom"/>
</dbReference>
<dbReference type="EMBL" id="CAJVPY010005008">
    <property type="protein sequence ID" value="CAG8633149.1"/>
    <property type="molecule type" value="Genomic_DNA"/>
</dbReference>
<organism evidence="3 4">
    <name type="scientific">Dentiscutata erythropus</name>
    <dbReference type="NCBI Taxonomy" id="1348616"/>
    <lineage>
        <taxon>Eukaryota</taxon>
        <taxon>Fungi</taxon>
        <taxon>Fungi incertae sedis</taxon>
        <taxon>Mucoromycota</taxon>
        <taxon>Glomeromycotina</taxon>
        <taxon>Glomeromycetes</taxon>
        <taxon>Diversisporales</taxon>
        <taxon>Gigasporaceae</taxon>
        <taxon>Dentiscutata</taxon>
    </lineage>
</organism>
<accession>A0A9N9DF39</accession>
<evidence type="ECO:0000259" key="2">
    <source>
        <dbReference type="PROSITE" id="PS50097"/>
    </source>
</evidence>
<sequence>MSTKSLPPIQPIPDLQSSSTISNNCHKSTNNIPDNYALHYLRSVGSEHFNNKESATVELKLKGFPNDPFYIHREYLVTQSTFFRDLFQNLKQGDLVIIEAPSPETFSDVLEWLYTGDSDKFYDSMTEYNWHEIWENVEFLGLGIEAKTICMAFYQEVIDV</sequence>
<evidence type="ECO:0000256" key="1">
    <source>
        <dbReference type="SAM" id="MobiDB-lite"/>
    </source>
</evidence>
<dbReference type="AlphaFoldDB" id="A0A9N9DF39"/>
<reference evidence="3" key="1">
    <citation type="submission" date="2021-06" db="EMBL/GenBank/DDBJ databases">
        <authorList>
            <person name="Kallberg Y."/>
            <person name="Tangrot J."/>
            <person name="Rosling A."/>
        </authorList>
    </citation>
    <scope>NUCLEOTIDE SEQUENCE</scope>
    <source>
        <strain evidence="3">MA453B</strain>
    </source>
</reference>
<comment type="caution">
    <text evidence="3">The sequence shown here is derived from an EMBL/GenBank/DDBJ whole genome shotgun (WGS) entry which is preliminary data.</text>
</comment>
<name>A0A9N9DF39_9GLOM</name>
<dbReference type="Proteomes" id="UP000789405">
    <property type="component" value="Unassembled WGS sequence"/>
</dbReference>
<keyword evidence="4" id="KW-1185">Reference proteome</keyword>
<dbReference type="Gene3D" id="3.30.710.10">
    <property type="entry name" value="Potassium Channel Kv1.1, Chain A"/>
    <property type="match status" value="1"/>
</dbReference>
<gene>
    <name evidence="3" type="ORF">DERYTH_LOCUS9251</name>
</gene>
<dbReference type="SUPFAM" id="SSF54695">
    <property type="entry name" value="POZ domain"/>
    <property type="match status" value="1"/>
</dbReference>
<feature type="region of interest" description="Disordered" evidence="1">
    <location>
        <begin position="1"/>
        <end position="23"/>
    </location>
</feature>